<name>A0A1D2M2S3_ORCCI</name>
<keyword evidence="2" id="KW-1185">Reference proteome</keyword>
<dbReference type="Proteomes" id="UP000094527">
    <property type="component" value="Unassembled WGS sequence"/>
</dbReference>
<reference evidence="1 2" key="1">
    <citation type="journal article" date="2016" name="Genome Biol. Evol.">
        <title>Gene Family Evolution Reflects Adaptation to Soil Environmental Stressors in the Genome of the Collembolan Orchesella cincta.</title>
        <authorList>
            <person name="Faddeeva-Vakhrusheva A."/>
            <person name="Derks M.F."/>
            <person name="Anvar S.Y."/>
            <person name="Agamennone V."/>
            <person name="Suring W."/>
            <person name="Smit S."/>
            <person name="van Straalen N.M."/>
            <person name="Roelofs D."/>
        </authorList>
    </citation>
    <scope>NUCLEOTIDE SEQUENCE [LARGE SCALE GENOMIC DNA]</scope>
    <source>
        <tissue evidence="1">Mixed pool</tissue>
    </source>
</reference>
<dbReference type="AlphaFoldDB" id="A0A1D2M2S3"/>
<dbReference type="EMBL" id="LJIJ01005702">
    <property type="protein sequence ID" value="ODM87267.1"/>
    <property type="molecule type" value="Genomic_DNA"/>
</dbReference>
<protein>
    <submittedName>
        <fullName evidence="1">Uncharacterized protein</fullName>
    </submittedName>
</protein>
<comment type="caution">
    <text evidence="1">The sequence shown here is derived from an EMBL/GenBank/DDBJ whole genome shotgun (WGS) entry which is preliminary data.</text>
</comment>
<evidence type="ECO:0000313" key="1">
    <source>
        <dbReference type="EMBL" id="ODM87267.1"/>
    </source>
</evidence>
<sequence length="76" mass="9103">MTEKRFKEIVGFITKPFGPEFSDPVTYYEKLWQCWNDLYVVFDLGCRLNLGRAKRAIKLTTNCFPTYLELMERRLT</sequence>
<gene>
    <name evidence="1" type="ORF">Ocin01_19415</name>
</gene>
<evidence type="ECO:0000313" key="2">
    <source>
        <dbReference type="Proteomes" id="UP000094527"/>
    </source>
</evidence>
<proteinExistence type="predicted"/>
<accession>A0A1D2M2S3</accession>
<organism evidence="1 2">
    <name type="scientific">Orchesella cincta</name>
    <name type="common">Springtail</name>
    <name type="synonym">Podura cincta</name>
    <dbReference type="NCBI Taxonomy" id="48709"/>
    <lineage>
        <taxon>Eukaryota</taxon>
        <taxon>Metazoa</taxon>
        <taxon>Ecdysozoa</taxon>
        <taxon>Arthropoda</taxon>
        <taxon>Hexapoda</taxon>
        <taxon>Collembola</taxon>
        <taxon>Entomobryomorpha</taxon>
        <taxon>Entomobryoidea</taxon>
        <taxon>Orchesellidae</taxon>
        <taxon>Orchesellinae</taxon>
        <taxon>Orchesella</taxon>
    </lineage>
</organism>